<dbReference type="Gene3D" id="2.120.10.80">
    <property type="entry name" value="Kelch-type beta propeller"/>
    <property type="match status" value="1"/>
</dbReference>
<accession>A0A831WAJ7</accession>
<name>A0A831WAJ7_9GAMM</name>
<organism evidence="2">
    <name type="scientific">Sedimenticola thiotaurini</name>
    <dbReference type="NCBI Taxonomy" id="1543721"/>
    <lineage>
        <taxon>Bacteria</taxon>
        <taxon>Pseudomonadati</taxon>
        <taxon>Pseudomonadota</taxon>
        <taxon>Gammaproteobacteria</taxon>
        <taxon>Chromatiales</taxon>
        <taxon>Sedimenticolaceae</taxon>
        <taxon>Sedimenticola</taxon>
    </lineage>
</organism>
<protein>
    <submittedName>
        <fullName evidence="2">Uncharacterized protein</fullName>
    </submittedName>
</protein>
<feature type="transmembrane region" description="Helical" evidence="1">
    <location>
        <begin position="12"/>
        <end position="33"/>
    </location>
</feature>
<dbReference type="SUPFAM" id="SSF50965">
    <property type="entry name" value="Galactose oxidase, central domain"/>
    <property type="match status" value="1"/>
</dbReference>
<keyword evidence="1" id="KW-0472">Membrane</keyword>
<dbReference type="Proteomes" id="UP000886251">
    <property type="component" value="Unassembled WGS sequence"/>
</dbReference>
<evidence type="ECO:0000256" key="1">
    <source>
        <dbReference type="SAM" id="Phobius"/>
    </source>
</evidence>
<sequence length="405" mass="46498">MLTWLWRGGRLYLIVTGLVFNLVLVSAATYLLSARVAEHWRWKQLVRWWEGPADRTATTVVEPVAGGAANPGYARLPKGKWVKIHQQQPDDAVRFSRQRHAGSAFDRRRGELLLFGSDTHGRNWDNAVYRFSMSRLQWSRSYPPDGPETYRVNGEGIPVAGANGDHPWAMHTFDAVMYDQEQDALIVASYPKHLKPGRFGNWMKGVWEGIRRHPTWIFDLKSRQWHYARGKAVDFFPYATAYDSTRGVAVGFQPYGIYEFRDGSWNKVGRQTYYAYHTNAVYDSGRHRFMIYGANDKRDAIYVYVPGDNRAREMPTPGVRPPGTQHQPMAYHERLGRVVVLIDGADRASTWTYDPSADRWQRIEGADFPFPVGMDYMMQYDPVNDLLVLVASPQGEETSVWALRL</sequence>
<reference evidence="2" key="1">
    <citation type="journal article" date="2020" name="mSystems">
        <title>Genome- and Community-Level Interaction Insights into Carbon Utilization and Element Cycling Functions of Hydrothermarchaeota in Hydrothermal Sediment.</title>
        <authorList>
            <person name="Zhou Z."/>
            <person name="Liu Y."/>
            <person name="Xu W."/>
            <person name="Pan J."/>
            <person name="Luo Z.H."/>
            <person name="Li M."/>
        </authorList>
    </citation>
    <scope>NUCLEOTIDE SEQUENCE [LARGE SCALE GENOMIC DNA]</scope>
    <source>
        <strain evidence="2">HyVt-443</strain>
    </source>
</reference>
<proteinExistence type="predicted"/>
<dbReference type="EMBL" id="DRKP01000082">
    <property type="protein sequence ID" value="HEB96217.1"/>
    <property type="molecule type" value="Genomic_DNA"/>
</dbReference>
<dbReference type="InterPro" id="IPR015915">
    <property type="entry name" value="Kelch-typ_b-propeller"/>
</dbReference>
<comment type="caution">
    <text evidence="2">The sequence shown here is derived from an EMBL/GenBank/DDBJ whole genome shotgun (WGS) entry which is preliminary data.</text>
</comment>
<gene>
    <name evidence="2" type="ORF">ENI96_07285</name>
</gene>
<keyword evidence="1" id="KW-1133">Transmembrane helix</keyword>
<dbReference type="InterPro" id="IPR011043">
    <property type="entry name" value="Gal_Oxase/kelch_b-propeller"/>
</dbReference>
<dbReference type="AlphaFoldDB" id="A0A831WAJ7"/>
<evidence type="ECO:0000313" key="2">
    <source>
        <dbReference type="EMBL" id="HEB96217.1"/>
    </source>
</evidence>
<keyword evidence="1" id="KW-0812">Transmembrane</keyword>